<keyword evidence="8" id="KW-1015">Disulfide bond</keyword>
<keyword evidence="6 10" id="KW-0378">Hydrolase</keyword>
<organism evidence="11 12">
    <name type="scientific">Mycena albidolilacea</name>
    <dbReference type="NCBI Taxonomy" id="1033008"/>
    <lineage>
        <taxon>Eukaryota</taxon>
        <taxon>Fungi</taxon>
        <taxon>Dikarya</taxon>
        <taxon>Basidiomycota</taxon>
        <taxon>Agaricomycotina</taxon>
        <taxon>Agaricomycetes</taxon>
        <taxon>Agaricomycetidae</taxon>
        <taxon>Agaricales</taxon>
        <taxon>Marasmiineae</taxon>
        <taxon>Mycenaceae</taxon>
        <taxon>Mycena</taxon>
    </lineage>
</organism>
<dbReference type="GO" id="GO:0046872">
    <property type="term" value="F:metal ion binding"/>
    <property type="evidence" value="ECO:0007669"/>
    <property type="project" value="UniProtKB-KW"/>
</dbReference>
<evidence type="ECO:0000256" key="8">
    <source>
        <dbReference type="ARBA" id="ARBA00023157"/>
    </source>
</evidence>
<keyword evidence="4" id="KW-0479">Metal-binding</keyword>
<keyword evidence="2" id="KW-0719">Serine esterase</keyword>
<evidence type="ECO:0000313" key="12">
    <source>
        <dbReference type="Proteomes" id="UP001218218"/>
    </source>
</evidence>
<keyword evidence="3" id="KW-0119">Carbohydrate metabolism</keyword>
<evidence type="ECO:0000256" key="5">
    <source>
        <dbReference type="ARBA" id="ARBA00022729"/>
    </source>
</evidence>
<evidence type="ECO:0000256" key="2">
    <source>
        <dbReference type="ARBA" id="ARBA00022487"/>
    </source>
</evidence>
<name>A0AAD6ZRN4_9AGAR</name>
<dbReference type="EMBL" id="JARIHO010000031">
    <property type="protein sequence ID" value="KAJ7336228.1"/>
    <property type="molecule type" value="Genomic_DNA"/>
</dbReference>
<dbReference type="PANTHER" id="PTHR33938">
    <property type="entry name" value="FERULOYL ESTERASE B-RELATED"/>
    <property type="match status" value="1"/>
</dbReference>
<dbReference type="InterPro" id="IPR011118">
    <property type="entry name" value="Tannase/feruloyl_esterase"/>
</dbReference>
<feature type="signal peptide" evidence="10">
    <location>
        <begin position="1"/>
        <end position="30"/>
    </location>
</feature>
<evidence type="ECO:0000256" key="10">
    <source>
        <dbReference type="RuleBase" id="RU361238"/>
    </source>
</evidence>
<dbReference type="SUPFAM" id="SSF53474">
    <property type="entry name" value="alpha/beta-Hydrolases"/>
    <property type="match status" value="1"/>
</dbReference>
<evidence type="ECO:0000256" key="7">
    <source>
        <dbReference type="ARBA" id="ARBA00022837"/>
    </source>
</evidence>
<dbReference type="InterPro" id="IPR029058">
    <property type="entry name" value="AB_hydrolase_fold"/>
</dbReference>
<dbReference type="Gene3D" id="3.40.50.1820">
    <property type="entry name" value="alpha/beta hydrolase"/>
    <property type="match status" value="1"/>
</dbReference>
<keyword evidence="12" id="KW-1185">Reference proteome</keyword>
<dbReference type="PANTHER" id="PTHR33938:SF15">
    <property type="entry name" value="FERULOYL ESTERASE B-RELATED"/>
    <property type="match status" value="1"/>
</dbReference>
<keyword evidence="3" id="KW-0858">Xylan degradation</keyword>
<accession>A0AAD6ZRN4</accession>
<dbReference type="GO" id="GO:0030600">
    <property type="term" value="F:feruloyl esterase activity"/>
    <property type="evidence" value="ECO:0007669"/>
    <property type="project" value="UniProtKB-EC"/>
</dbReference>
<comment type="caution">
    <text evidence="11">The sequence shown here is derived from an EMBL/GenBank/DDBJ whole genome shotgun (WGS) entry which is preliminary data.</text>
</comment>
<evidence type="ECO:0000256" key="3">
    <source>
        <dbReference type="ARBA" id="ARBA00022651"/>
    </source>
</evidence>
<feature type="chain" id="PRO_5041774248" description="Carboxylic ester hydrolase" evidence="10">
    <location>
        <begin position="31"/>
        <end position="522"/>
    </location>
</feature>
<evidence type="ECO:0000256" key="1">
    <source>
        <dbReference type="ARBA" id="ARBA00006249"/>
    </source>
</evidence>
<comment type="similarity">
    <text evidence="1 10">Belongs to the tannase family.</text>
</comment>
<keyword evidence="5 10" id="KW-0732">Signal</keyword>
<dbReference type="Proteomes" id="UP001218218">
    <property type="component" value="Unassembled WGS sequence"/>
</dbReference>
<dbReference type="GO" id="GO:0045493">
    <property type="term" value="P:xylan catabolic process"/>
    <property type="evidence" value="ECO:0007669"/>
    <property type="project" value="UniProtKB-KW"/>
</dbReference>
<protein>
    <recommendedName>
        <fullName evidence="10">Carboxylic ester hydrolase</fullName>
        <ecNumber evidence="10">3.1.1.-</ecNumber>
    </recommendedName>
</protein>
<evidence type="ECO:0000256" key="9">
    <source>
        <dbReference type="ARBA" id="ARBA00034075"/>
    </source>
</evidence>
<keyword evidence="7" id="KW-0106">Calcium</keyword>
<proteinExistence type="inferred from homology"/>
<evidence type="ECO:0000256" key="4">
    <source>
        <dbReference type="ARBA" id="ARBA00022723"/>
    </source>
</evidence>
<keyword evidence="3" id="KW-0624">Polysaccharide degradation</keyword>
<evidence type="ECO:0000256" key="6">
    <source>
        <dbReference type="ARBA" id="ARBA00022801"/>
    </source>
</evidence>
<sequence length="522" mass="56337">MDSSGLGFGFLSKLLTSSLLLFSRWIPASGEHHTACLALGSRLNLENTTIIDVSYVPAGSKVGTLGTCAKTAHVSVPLCRVQFFTNTTTTSVVHGEAWLPDEWYGRFLGLGNGGLGGCIAYSGLDHGSSLHFATVGSNNGHDGLGGAAFLGHPEIVNDFAFRAIHVEAVVGKQIVEAYYGRPHSNSYYMGCSTGGRQGTQAALKFPADFDGILAGAPATDFNHLVHWTNMLAQYIGAPTSESSPAFIPPRLWKTVEAEVMRQCDGIDGVLDGIITEPDACDFHPEVLLCPPDATLDDACLTRPQVEALRKIYSPLYGIDNQLLYPRFDPGAIAMPRDLFSGDIPERSKDWLQYAVLNDTEFDFREYGHEHAVLMDEINPGGVATFEGDLSAFRDRGGKFLTYHGRIDPVIASGNSKRVYDLISRTLDMPSLDVFYRLFLIPGMGHCAFGPGAARFGQYADSNAINASSHNILLALVDWVEGGEAAAPDTIIGTAEDGATRVHCRYPQRSMWDADAGRFGCVA</sequence>
<dbReference type="Pfam" id="PF07519">
    <property type="entry name" value="Tannase"/>
    <property type="match status" value="2"/>
</dbReference>
<gene>
    <name evidence="11" type="ORF">DFH08DRAFT_878162</name>
</gene>
<dbReference type="EC" id="3.1.1.-" evidence="10"/>
<evidence type="ECO:0000313" key="11">
    <source>
        <dbReference type="EMBL" id="KAJ7336228.1"/>
    </source>
</evidence>
<reference evidence="11" key="1">
    <citation type="submission" date="2023-03" db="EMBL/GenBank/DDBJ databases">
        <title>Massive genome expansion in bonnet fungi (Mycena s.s.) driven by repeated elements and novel gene families across ecological guilds.</title>
        <authorList>
            <consortium name="Lawrence Berkeley National Laboratory"/>
            <person name="Harder C.B."/>
            <person name="Miyauchi S."/>
            <person name="Viragh M."/>
            <person name="Kuo A."/>
            <person name="Thoen E."/>
            <person name="Andreopoulos B."/>
            <person name="Lu D."/>
            <person name="Skrede I."/>
            <person name="Drula E."/>
            <person name="Henrissat B."/>
            <person name="Morin E."/>
            <person name="Kohler A."/>
            <person name="Barry K."/>
            <person name="LaButti K."/>
            <person name="Morin E."/>
            <person name="Salamov A."/>
            <person name="Lipzen A."/>
            <person name="Mereny Z."/>
            <person name="Hegedus B."/>
            <person name="Baldrian P."/>
            <person name="Stursova M."/>
            <person name="Weitz H."/>
            <person name="Taylor A."/>
            <person name="Grigoriev I.V."/>
            <person name="Nagy L.G."/>
            <person name="Martin F."/>
            <person name="Kauserud H."/>
        </authorList>
    </citation>
    <scope>NUCLEOTIDE SEQUENCE</scope>
    <source>
        <strain evidence="11">CBHHK002</strain>
    </source>
</reference>
<comment type="catalytic activity">
    <reaction evidence="9">
        <text>feruloyl-polysaccharide + H2O = ferulate + polysaccharide.</text>
        <dbReference type="EC" id="3.1.1.73"/>
    </reaction>
</comment>
<dbReference type="AlphaFoldDB" id="A0AAD6ZRN4"/>